<protein>
    <submittedName>
        <fullName evidence="3">DUF3667 domain-containing protein</fullName>
    </submittedName>
</protein>
<dbReference type="InterPro" id="IPR022134">
    <property type="entry name" value="DUF3667"/>
</dbReference>
<dbReference type="Proteomes" id="UP000253782">
    <property type="component" value="Unassembled WGS sequence"/>
</dbReference>
<name>A0A369UPK8_9GAMM</name>
<keyword evidence="4" id="KW-1185">Reference proteome</keyword>
<reference evidence="3 4" key="1">
    <citation type="submission" date="2018-07" db="EMBL/GenBank/DDBJ databases">
        <title>Dyella tabacisoli L4-6T, whole genome shotgun sequence.</title>
        <authorList>
            <person name="Zhou X.-K."/>
            <person name="Li W.-J."/>
            <person name="Duan Y.-Q."/>
        </authorList>
    </citation>
    <scope>NUCLEOTIDE SEQUENCE [LARGE SCALE GENOMIC DNA]</scope>
    <source>
        <strain evidence="3 4">L4-6</strain>
    </source>
</reference>
<feature type="transmembrane region" description="Helical" evidence="2">
    <location>
        <begin position="345"/>
        <end position="362"/>
    </location>
</feature>
<keyword evidence="2" id="KW-0472">Membrane</keyword>
<keyword evidence="2" id="KW-0812">Transmembrane</keyword>
<feature type="transmembrane region" description="Helical" evidence="2">
    <location>
        <begin position="305"/>
        <end position="333"/>
    </location>
</feature>
<evidence type="ECO:0000256" key="2">
    <source>
        <dbReference type="SAM" id="Phobius"/>
    </source>
</evidence>
<dbReference type="AlphaFoldDB" id="A0A369UPK8"/>
<evidence type="ECO:0000256" key="1">
    <source>
        <dbReference type="SAM" id="MobiDB-lite"/>
    </source>
</evidence>
<feature type="transmembrane region" description="Helical" evidence="2">
    <location>
        <begin position="374"/>
        <end position="401"/>
    </location>
</feature>
<comment type="caution">
    <text evidence="3">The sequence shown here is derived from an EMBL/GenBank/DDBJ whole genome shotgun (WGS) entry which is preliminary data.</text>
</comment>
<organism evidence="3 4">
    <name type="scientific">Dyella tabacisoli</name>
    <dbReference type="NCBI Taxonomy" id="2282381"/>
    <lineage>
        <taxon>Bacteria</taxon>
        <taxon>Pseudomonadati</taxon>
        <taxon>Pseudomonadota</taxon>
        <taxon>Gammaproteobacteria</taxon>
        <taxon>Lysobacterales</taxon>
        <taxon>Rhodanobacteraceae</taxon>
        <taxon>Dyella</taxon>
    </lineage>
</organism>
<dbReference type="EMBL" id="QQAH01000006">
    <property type="protein sequence ID" value="RDD82407.1"/>
    <property type="molecule type" value="Genomic_DNA"/>
</dbReference>
<proteinExistence type="predicted"/>
<feature type="transmembrane region" description="Helical" evidence="2">
    <location>
        <begin position="86"/>
        <end position="104"/>
    </location>
</feature>
<dbReference type="OrthoDB" id="9111327at2"/>
<dbReference type="RefSeq" id="WP_114845026.1">
    <property type="nucleotide sequence ID" value="NZ_JBHSPE010000008.1"/>
</dbReference>
<evidence type="ECO:0000313" key="3">
    <source>
        <dbReference type="EMBL" id="RDD82407.1"/>
    </source>
</evidence>
<feature type="region of interest" description="Disordered" evidence="1">
    <location>
        <begin position="180"/>
        <end position="216"/>
    </location>
</feature>
<accession>A0A369UPK8</accession>
<keyword evidence="2" id="KW-1133">Transmembrane helix</keyword>
<gene>
    <name evidence="3" type="ORF">DVJ77_08355</name>
</gene>
<evidence type="ECO:0000313" key="4">
    <source>
        <dbReference type="Proteomes" id="UP000253782"/>
    </source>
</evidence>
<sequence>MKELTSASELCCANCSTSMRGDFCHDCGQSIHSVLKPVHGVVEDALEMVLHVDGRIAHTVPPLFIRPGFLTLEYFSGRRVRYVTPFRLMFILCLLAFFVGHIALDQVSSTTDSIGHISVGEGENAFAKATTPAEVRRSLKGQLAGLEIARQTGVTAGLDTAEQALRRQARERLIALGEAPAASTSAATPAHASSTAASNSQPATEELSKDDGALNNHDWGSRHDPVSIAWLPDFVNAKLDRGLMHLKANVQALRAGGDSKREAIERFKAGTFAVLPMTMFILMPVFALLLKVVYLFRRRLYMEHLIVALHSHAFLFLTLLLISLVSMFGVWLVPHAAWLAAPLRWIEAGLGLWAMAYLLLMQKRIYRQGWIMTVLKYLLVGWCYLWLLTIALVIAIAFGAASY</sequence>
<dbReference type="Pfam" id="PF12412">
    <property type="entry name" value="DUF3667"/>
    <property type="match status" value="1"/>
</dbReference>
<feature type="compositionally biased region" description="Low complexity" evidence="1">
    <location>
        <begin position="180"/>
        <end position="198"/>
    </location>
</feature>
<feature type="transmembrane region" description="Helical" evidence="2">
    <location>
        <begin position="269"/>
        <end position="293"/>
    </location>
</feature>